<comment type="caution">
    <text evidence="7">The sequence shown here is derived from an EMBL/GenBank/DDBJ whole genome shotgun (WGS) entry which is preliminary data.</text>
</comment>
<proteinExistence type="predicted"/>
<organism evidence="7 8">
    <name type="scientific">Salix udensis</name>
    <dbReference type="NCBI Taxonomy" id="889485"/>
    <lineage>
        <taxon>Eukaryota</taxon>
        <taxon>Viridiplantae</taxon>
        <taxon>Streptophyta</taxon>
        <taxon>Embryophyta</taxon>
        <taxon>Tracheophyta</taxon>
        <taxon>Spermatophyta</taxon>
        <taxon>Magnoliopsida</taxon>
        <taxon>eudicotyledons</taxon>
        <taxon>Gunneridae</taxon>
        <taxon>Pentapetalae</taxon>
        <taxon>rosids</taxon>
        <taxon>fabids</taxon>
        <taxon>Malpighiales</taxon>
        <taxon>Salicaceae</taxon>
        <taxon>Saliceae</taxon>
        <taxon>Salix</taxon>
    </lineage>
</organism>
<dbReference type="PANTHER" id="PTHR42920:SF10">
    <property type="entry name" value="EAMA DOMAIN-CONTAINING PROTEIN"/>
    <property type="match status" value="1"/>
</dbReference>
<evidence type="ECO:0000256" key="2">
    <source>
        <dbReference type="ARBA" id="ARBA00022475"/>
    </source>
</evidence>
<gene>
    <name evidence="7" type="ORF">OIU84_007937</name>
</gene>
<evidence type="ECO:0008006" key="9">
    <source>
        <dbReference type="Google" id="ProtNLM"/>
    </source>
</evidence>
<dbReference type="GO" id="GO:0005886">
    <property type="term" value="C:plasma membrane"/>
    <property type="evidence" value="ECO:0007669"/>
    <property type="project" value="UniProtKB-SubCell"/>
</dbReference>
<dbReference type="AlphaFoldDB" id="A0AAD6JW32"/>
<keyword evidence="5 6" id="KW-0472">Membrane</keyword>
<dbReference type="Proteomes" id="UP001162972">
    <property type="component" value="Chromosome 15Z"/>
</dbReference>
<reference evidence="7 8" key="1">
    <citation type="journal article" date="2023" name="Int. J. Mol. Sci.">
        <title>De Novo Assembly and Annotation of 11 Diverse Shrub Willow (Salix) Genomes Reveals Novel Gene Organization in Sex-Linked Regions.</title>
        <authorList>
            <person name="Hyden B."/>
            <person name="Feng K."/>
            <person name="Yates T.B."/>
            <person name="Jawdy S."/>
            <person name="Cereghino C."/>
            <person name="Smart L.B."/>
            <person name="Muchero W."/>
        </authorList>
    </citation>
    <scope>NUCLEOTIDE SEQUENCE [LARGE SCALE GENOMIC DNA]</scope>
    <source>
        <tissue evidence="7">Shoot tip</tissue>
    </source>
</reference>
<feature type="transmembrane region" description="Helical" evidence="6">
    <location>
        <begin position="62"/>
        <end position="82"/>
    </location>
</feature>
<keyword evidence="4 6" id="KW-1133">Transmembrane helix</keyword>
<sequence>MGPSVKTSDRVGLVSSIVKKQPWRKVLFASDKIKSIILLNVITIVYASNIPVVKAVEEMMDAAAFSAVRFVVSAIPFLPFVFRARDDVQIRNAGIELGLWVSLGYLIEALGLLTAEAGTRIIHFLDYCHCGAIA</sequence>
<keyword evidence="2" id="KW-1003">Cell membrane</keyword>
<name>A0AAD6JW32_9ROSI</name>
<accession>A0AAD6JW32</accession>
<comment type="subcellular location">
    <subcellularLocation>
        <location evidence="1">Cell membrane</location>
        <topology evidence="1">Multi-pass membrane protein</topology>
    </subcellularLocation>
</comment>
<evidence type="ECO:0000256" key="3">
    <source>
        <dbReference type="ARBA" id="ARBA00022692"/>
    </source>
</evidence>
<evidence type="ECO:0000313" key="7">
    <source>
        <dbReference type="EMBL" id="KAJ6411274.1"/>
    </source>
</evidence>
<evidence type="ECO:0000313" key="8">
    <source>
        <dbReference type="Proteomes" id="UP001162972"/>
    </source>
</evidence>
<protein>
    <recommendedName>
        <fullName evidence="9">EamA domain-containing protein</fullName>
    </recommendedName>
</protein>
<dbReference type="InterPro" id="IPR051258">
    <property type="entry name" value="Diverse_Substrate_Transporter"/>
</dbReference>
<keyword evidence="8" id="KW-1185">Reference proteome</keyword>
<evidence type="ECO:0000256" key="4">
    <source>
        <dbReference type="ARBA" id="ARBA00022989"/>
    </source>
</evidence>
<dbReference type="EMBL" id="JAPFFJ010000014">
    <property type="protein sequence ID" value="KAJ6411274.1"/>
    <property type="molecule type" value="Genomic_DNA"/>
</dbReference>
<evidence type="ECO:0000256" key="5">
    <source>
        <dbReference type="ARBA" id="ARBA00023136"/>
    </source>
</evidence>
<evidence type="ECO:0000256" key="6">
    <source>
        <dbReference type="SAM" id="Phobius"/>
    </source>
</evidence>
<dbReference type="PANTHER" id="PTHR42920">
    <property type="entry name" value="OS03G0707200 PROTEIN-RELATED"/>
    <property type="match status" value="1"/>
</dbReference>
<keyword evidence="3 6" id="KW-0812">Transmembrane</keyword>
<feature type="transmembrane region" description="Helical" evidence="6">
    <location>
        <begin position="37"/>
        <end position="56"/>
    </location>
</feature>
<evidence type="ECO:0000256" key="1">
    <source>
        <dbReference type="ARBA" id="ARBA00004651"/>
    </source>
</evidence>